<evidence type="ECO:0000256" key="2">
    <source>
        <dbReference type="PIRNR" id="PIRNR006241"/>
    </source>
</evidence>
<name>A0A7Y0L155_9FIRM</name>
<keyword evidence="5" id="KW-0670">Pyruvate</keyword>
<dbReference type="GO" id="GO:0046487">
    <property type="term" value="P:glyoxylate metabolic process"/>
    <property type="evidence" value="ECO:0007669"/>
    <property type="project" value="TreeGrafter"/>
</dbReference>
<dbReference type="Proteomes" id="UP000533476">
    <property type="component" value="Unassembled WGS sequence"/>
</dbReference>
<dbReference type="InterPro" id="IPR050417">
    <property type="entry name" value="Sugar_Epim/Isomerase"/>
</dbReference>
<dbReference type="InterPro" id="IPR053398">
    <property type="entry name" value="HPT_OtnI_isomerases"/>
</dbReference>
<dbReference type="EMBL" id="JABBVZ010000007">
    <property type="protein sequence ID" value="NMP21396.1"/>
    <property type="molecule type" value="Genomic_DNA"/>
</dbReference>
<feature type="active site" description="Proton donor/acceptor" evidence="3">
    <location>
        <position position="143"/>
    </location>
</feature>
<feature type="domain" description="Xylose isomerase-like TIM barrel" evidence="4">
    <location>
        <begin position="21"/>
        <end position="256"/>
    </location>
</feature>
<dbReference type="InterPro" id="IPR036237">
    <property type="entry name" value="Xyl_isomerase-like_sf"/>
</dbReference>
<dbReference type="GO" id="GO:0008903">
    <property type="term" value="F:hydroxypyruvate isomerase activity"/>
    <property type="evidence" value="ECO:0007669"/>
    <property type="project" value="TreeGrafter"/>
</dbReference>
<dbReference type="Pfam" id="PF01261">
    <property type="entry name" value="AP_endonuc_2"/>
    <property type="match status" value="1"/>
</dbReference>
<proteinExistence type="inferred from homology"/>
<protein>
    <submittedName>
        <fullName evidence="5">Hydroxypyruvate isomerase family protein</fullName>
    </submittedName>
</protein>
<evidence type="ECO:0000313" key="5">
    <source>
        <dbReference type="EMBL" id="NMP21396.1"/>
    </source>
</evidence>
<dbReference type="InterPro" id="IPR013022">
    <property type="entry name" value="Xyl_isomerase-like_TIM-brl"/>
</dbReference>
<dbReference type="NCBIfam" id="NF043033">
    <property type="entry name" value="OxoTetrIsom"/>
    <property type="match status" value="1"/>
</dbReference>
<dbReference type="InterPro" id="IPR026040">
    <property type="entry name" value="HyI-like"/>
</dbReference>
<dbReference type="SUPFAM" id="SSF51658">
    <property type="entry name" value="Xylose isomerase-like"/>
    <property type="match status" value="1"/>
</dbReference>
<organism evidence="5 6">
    <name type="scientific">Sulfobacillus harzensis</name>
    <dbReference type="NCBI Taxonomy" id="2729629"/>
    <lineage>
        <taxon>Bacteria</taxon>
        <taxon>Bacillati</taxon>
        <taxon>Bacillota</taxon>
        <taxon>Clostridia</taxon>
        <taxon>Eubacteriales</taxon>
        <taxon>Clostridiales Family XVII. Incertae Sedis</taxon>
        <taxon>Sulfobacillus</taxon>
    </lineage>
</organism>
<gene>
    <name evidence="5" type="ORF">HIJ39_03365</name>
</gene>
<dbReference type="PANTHER" id="PTHR43489">
    <property type="entry name" value="ISOMERASE"/>
    <property type="match status" value="1"/>
</dbReference>
<dbReference type="FunFam" id="3.20.20.150:FF:000007">
    <property type="entry name" value="Hydroxypyruvate isomerase"/>
    <property type="match status" value="1"/>
</dbReference>
<dbReference type="RefSeq" id="WP_169096704.1">
    <property type="nucleotide sequence ID" value="NZ_JABBVZ010000007.1"/>
</dbReference>
<evidence type="ECO:0000256" key="3">
    <source>
        <dbReference type="PIRSR" id="PIRSR006241-50"/>
    </source>
</evidence>
<dbReference type="AlphaFoldDB" id="A0A7Y0L155"/>
<accession>A0A7Y0L155</accession>
<evidence type="ECO:0000259" key="4">
    <source>
        <dbReference type="Pfam" id="PF01261"/>
    </source>
</evidence>
<dbReference type="PANTHER" id="PTHR43489:SF13">
    <property type="entry name" value="HYDROXYPYRUVATE ISOMERASE"/>
    <property type="match status" value="1"/>
</dbReference>
<dbReference type="Gene3D" id="3.20.20.150">
    <property type="entry name" value="Divalent-metal-dependent TIM barrel enzymes"/>
    <property type="match status" value="1"/>
</dbReference>
<sequence length="263" mass="29469">MLKFDANLTMLYGEVPFLDRFDRARRSGFRAVEFLFPYDYAVEDVAKAQRDAGVEVVLMNSPAGNWSHGERGVAGLPGREQEFREGFEAAMAYAAALGCRQINCLAGIIPPEVELQAVESVMVENIRHVADWAQRLGAKILIEPINTRDIAGFAITTTSQAHRLLEAIGADNVAIQYDVYHAQRMQGELTETFRTFQPWIAHLQIADNPGRHEPGTGEINYPFLFREIERAGYQGYIGLEYNPSAGTEQSLDWMRALNMGGRR</sequence>
<dbReference type="PIRSF" id="PIRSF006241">
    <property type="entry name" value="HyI"/>
    <property type="match status" value="1"/>
</dbReference>
<keyword evidence="6" id="KW-1185">Reference proteome</keyword>
<reference evidence="5 6" key="1">
    <citation type="submission" date="2020-04" db="EMBL/GenBank/DDBJ databases">
        <authorList>
            <person name="Zhang R."/>
            <person name="Schippers A."/>
        </authorList>
    </citation>
    <scope>NUCLEOTIDE SEQUENCE [LARGE SCALE GENOMIC DNA]</scope>
    <source>
        <strain evidence="5 6">DSM 109850</strain>
    </source>
</reference>
<evidence type="ECO:0000313" key="6">
    <source>
        <dbReference type="Proteomes" id="UP000533476"/>
    </source>
</evidence>
<comment type="similarity">
    <text evidence="2">Belongs to the hyi family.</text>
</comment>
<comment type="caution">
    <text evidence="5">The sequence shown here is derived from an EMBL/GenBank/DDBJ whole genome shotgun (WGS) entry which is preliminary data.</text>
</comment>
<feature type="active site" description="Proton donor/acceptor" evidence="3">
    <location>
        <position position="240"/>
    </location>
</feature>
<evidence type="ECO:0000256" key="1">
    <source>
        <dbReference type="ARBA" id="ARBA00023235"/>
    </source>
</evidence>
<keyword evidence="1 2" id="KW-0413">Isomerase</keyword>